<sequence>MLTKTINKTALTLLQGNIVEVEAEAIVNAANSGLTGGGGVDGAIHRAAGPALKQECQRIGGCPTGSAVATSAGYMRARYIFHAVGPVYGHHPNPEALLKSAYQACFALAKQYHVKSIAFPSLSTGAYRYPLPEAALIALRTTIEQLQQPTSLEQVQFVLFDQRAYAIFERTLHNLLQP</sequence>
<proteinExistence type="predicted"/>
<protein>
    <submittedName>
        <fullName evidence="2">O-acetyl-ADP-ribose deacetylase</fullName>
    </submittedName>
</protein>
<gene>
    <name evidence="2" type="ORF">KTC_51510</name>
</gene>
<dbReference type="EMBL" id="AP019376">
    <property type="protein sequence ID" value="BBH90400.1"/>
    <property type="molecule type" value="Genomic_DNA"/>
</dbReference>
<feature type="domain" description="Macro" evidence="1">
    <location>
        <begin position="1"/>
        <end position="176"/>
    </location>
</feature>
<dbReference type="PROSITE" id="PS51154">
    <property type="entry name" value="MACRO"/>
    <property type="match status" value="1"/>
</dbReference>
<dbReference type="Pfam" id="PF01661">
    <property type="entry name" value="Macro"/>
    <property type="match status" value="1"/>
</dbReference>
<dbReference type="InterPro" id="IPR043472">
    <property type="entry name" value="Macro_dom-like"/>
</dbReference>
<dbReference type="PANTHER" id="PTHR11106">
    <property type="entry name" value="GANGLIOSIDE INDUCED DIFFERENTIATION ASSOCIATED PROTEIN 2-RELATED"/>
    <property type="match status" value="1"/>
</dbReference>
<dbReference type="SMART" id="SM00506">
    <property type="entry name" value="A1pp"/>
    <property type="match status" value="1"/>
</dbReference>
<dbReference type="InterPro" id="IPR002589">
    <property type="entry name" value="Macro_dom"/>
</dbReference>
<dbReference type="Gene3D" id="3.40.220.10">
    <property type="entry name" value="Leucine Aminopeptidase, subunit E, domain 1"/>
    <property type="match status" value="1"/>
</dbReference>
<reference evidence="2" key="1">
    <citation type="submission" date="2018-12" db="EMBL/GenBank/DDBJ databases">
        <title>Novel natural products biosynthetic potential of the class Ktedonobacteria.</title>
        <authorList>
            <person name="Zheng Y."/>
            <person name="Saitou A."/>
            <person name="Wang C.M."/>
            <person name="Toyoda A."/>
            <person name="Minakuchi Y."/>
            <person name="Sekiguchi Y."/>
            <person name="Ueda K."/>
            <person name="Takano H."/>
            <person name="Sakai Y."/>
            <person name="Yokota A."/>
            <person name="Yabe S."/>
        </authorList>
    </citation>
    <scope>NUCLEOTIDE SEQUENCE</scope>
    <source>
        <strain evidence="2">COM3</strain>
    </source>
</reference>
<evidence type="ECO:0000259" key="1">
    <source>
        <dbReference type="PROSITE" id="PS51154"/>
    </source>
</evidence>
<dbReference type="SUPFAM" id="SSF52949">
    <property type="entry name" value="Macro domain-like"/>
    <property type="match status" value="1"/>
</dbReference>
<evidence type="ECO:0000313" key="2">
    <source>
        <dbReference type="EMBL" id="BBH90400.1"/>
    </source>
</evidence>
<organism evidence="2">
    <name type="scientific">Thermosporothrix sp. COM3</name>
    <dbReference type="NCBI Taxonomy" id="2490863"/>
    <lineage>
        <taxon>Bacteria</taxon>
        <taxon>Bacillati</taxon>
        <taxon>Chloroflexota</taxon>
        <taxon>Ktedonobacteria</taxon>
        <taxon>Ktedonobacterales</taxon>
        <taxon>Thermosporotrichaceae</taxon>
        <taxon>Thermosporothrix</taxon>
    </lineage>
</organism>
<accession>A0A455SRT2</accession>
<dbReference type="AlphaFoldDB" id="A0A455SRT2"/>
<dbReference type="PANTHER" id="PTHR11106:SF27">
    <property type="entry name" value="MACRO DOMAIN-CONTAINING PROTEIN"/>
    <property type="match status" value="1"/>
</dbReference>
<name>A0A455SRT2_9CHLR</name>